<feature type="region of interest" description="Disordered" evidence="1">
    <location>
        <begin position="81"/>
        <end position="151"/>
    </location>
</feature>
<name>A0ABW3R579_9PSEU</name>
<evidence type="ECO:0000256" key="1">
    <source>
        <dbReference type="SAM" id="MobiDB-lite"/>
    </source>
</evidence>
<gene>
    <name evidence="2" type="ORF">ACFQ3T_34255</name>
</gene>
<proteinExistence type="predicted"/>
<organism evidence="2 3">
    <name type="scientific">Saccharothrix hoggarensis</name>
    <dbReference type="NCBI Taxonomy" id="913853"/>
    <lineage>
        <taxon>Bacteria</taxon>
        <taxon>Bacillati</taxon>
        <taxon>Actinomycetota</taxon>
        <taxon>Actinomycetes</taxon>
        <taxon>Pseudonocardiales</taxon>
        <taxon>Pseudonocardiaceae</taxon>
        <taxon>Saccharothrix</taxon>
    </lineage>
</organism>
<dbReference type="RefSeq" id="WP_380729912.1">
    <property type="nucleotide sequence ID" value="NZ_JBHTLK010000345.1"/>
</dbReference>
<keyword evidence="3" id="KW-1185">Reference proteome</keyword>
<evidence type="ECO:0008006" key="4">
    <source>
        <dbReference type="Google" id="ProtNLM"/>
    </source>
</evidence>
<feature type="compositionally biased region" description="Low complexity" evidence="1">
    <location>
        <begin position="131"/>
        <end position="143"/>
    </location>
</feature>
<accession>A0ABW3R579</accession>
<evidence type="ECO:0000313" key="3">
    <source>
        <dbReference type="Proteomes" id="UP001597168"/>
    </source>
</evidence>
<feature type="region of interest" description="Disordered" evidence="1">
    <location>
        <begin position="31"/>
        <end position="52"/>
    </location>
</feature>
<dbReference type="Gene3D" id="3.90.550.10">
    <property type="entry name" value="Spore Coat Polysaccharide Biosynthesis Protein SpsA, Chain A"/>
    <property type="match status" value="1"/>
</dbReference>
<dbReference type="InterPro" id="IPR029044">
    <property type="entry name" value="Nucleotide-diphossugar_trans"/>
</dbReference>
<dbReference type="SUPFAM" id="SSF53448">
    <property type="entry name" value="Nucleotide-diphospho-sugar transferases"/>
    <property type="match status" value="1"/>
</dbReference>
<comment type="caution">
    <text evidence="2">The sequence shown here is derived from an EMBL/GenBank/DDBJ whole genome shotgun (WGS) entry which is preliminary data.</text>
</comment>
<reference evidence="3" key="1">
    <citation type="journal article" date="2019" name="Int. J. Syst. Evol. Microbiol.">
        <title>The Global Catalogue of Microorganisms (GCM) 10K type strain sequencing project: providing services to taxonomists for standard genome sequencing and annotation.</title>
        <authorList>
            <consortium name="The Broad Institute Genomics Platform"/>
            <consortium name="The Broad Institute Genome Sequencing Center for Infectious Disease"/>
            <person name="Wu L."/>
            <person name="Ma J."/>
        </authorList>
    </citation>
    <scope>NUCLEOTIDE SEQUENCE [LARGE SCALE GENOMIC DNA]</scope>
    <source>
        <strain evidence="3">CCUG 60214</strain>
    </source>
</reference>
<protein>
    <recommendedName>
        <fullName evidence="4">Glycosyl transferase family 2</fullName>
    </recommendedName>
</protein>
<dbReference type="Proteomes" id="UP001597168">
    <property type="component" value="Unassembled WGS sequence"/>
</dbReference>
<sequence length="151" mass="15541">MDRAESVARKGDLGSTDDTVARAVAAGARVVHRTDVRPEPAPGPGKGEVLWRSPAATSGDLVGFLDSDLVDRTRGFVPALLGPLPTRDPHPGEGLPPPSAAAGEHRTCRWRTGPPCARCSGARGSRHDPVAGPAGAPFGRAPPEVSVFSSV</sequence>
<evidence type="ECO:0000313" key="2">
    <source>
        <dbReference type="EMBL" id="MFD1152224.1"/>
    </source>
</evidence>
<dbReference type="EMBL" id="JBHTLK010000345">
    <property type="protein sequence ID" value="MFD1152224.1"/>
    <property type="molecule type" value="Genomic_DNA"/>
</dbReference>